<feature type="transmembrane region" description="Helical" evidence="3">
    <location>
        <begin position="137"/>
        <end position="170"/>
    </location>
</feature>
<name>A0AAV5R3H3_PICKL</name>
<evidence type="ECO:0000256" key="2">
    <source>
        <dbReference type="SAM" id="MobiDB-lite"/>
    </source>
</evidence>
<keyword evidence="3" id="KW-0472">Membrane</keyword>
<dbReference type="Proteomes" id="UP001378960">
    <property type="component" value="Unassembled WGS sequence"/>
</dbReference>
<dbReference type="EMBL" id="BTGB01000003">
    <property type="protein sequence ID" value="GMM45825.1"/>
    <property type="molecule type" value="Genomic_DNA"/>
</dbReference>
<comment type="caution">
    <text evidence="4">The sequence shown here is derived from an EMBL/GenBank/DDBJ whole genome shotgun (WGS) entry which is preliminary data.</text>
</comment>
<feature type="region of interest" description="Disordered" evidence="2">
    <location>
        <begin position="1"/>
        <end position="51"/>
    </location>
</feature>
<evidence type="ECO:0000256" key="3">
    <source>
        <dbReference type="SAM" id="Phobius"/>
    </source>
</evidence>
<keyword evidence="1" id="KW-0175">Coiled coil</keyword>
<accession>A0AAV5R3H3</accession>
<feature type="compositionally biased region" description="Polar residues" evidence="2">
    <location>
        <begin position="1"/>
        <end position="10"/>
    </location>
</feature>
<proteinExistence type="predicted"/>
<feature type="compositionally biased region" description="Low complexity" evidence="2">
    <location>
        <begin position="26"/>
        <end position="41"/>
    </location>
</feature>
<keyword evidence="3" id="KW-0812">Transmembrane</keyword>
<gene>
    <name evidence="4" type="ORF">DAPK24_024000</name>
</gene>
<dbReference type="AlphaFoldDB" id="A0AAV5R3H3"/>
<feature type="compositionally biased region" description="Acidic residues" evidence="2">
    <location>
        <begin position="12"/>
        <end position="23"/>
    </location>
</feature>
<feature type="transmembrane region" description="Helical" evidence="3">
    <location>
        <begin position="84"/>
        <end position="102"/>
    </location>
</feature>
<evidence type="ECO:0000313" key="5">
    <source>
        <dbReference type="Proteomes" id="UP001378960"/>
    </source>
</evidence>
<organism evidence="4 5">
    <name type="scientific">Pichia kluyveri</name>
    <name type="common">Yeast</name>
    <dbReference type="NCBI Taxonomy" id="36015"/>
    <lineage>
        <taxon>Eukaryota</taxon>
        <taxon>Fungi</taxon>
        <taxon>Dikarya</taxon>
        <taxon>Ascomycota</taxon>
        <taxon>Saccharomycotina</taxon>
        <taxon>Pichiomycetes</taxon>
        <taxon>Pichiales</taxon>
        <taxon>Pichiaceae</taxon>
        <taxon>Pichia</taxon>
    </lineage>
</organism>
<reference evidence="4 5" key="1">
    <citation type="journal article" date="2023" name="Elife">
        <title>Identification of key yeast species and microbe-microbe interactions impacting larval growth of Drosophila in the wild.</title>
        <authorList>
            <person name="Mure A."/>
            <person name="Sugiura Y."/>
            <person name="Maeda R."/>
            <person name="Honda K."/>
            <person name="Sakurai N."/>
            <person name="Takahashi Y."/>
            <person name="Watada M."/>
            <person name="Katoh T."/>
            <person name="Gotoh A."/>
            <person name="Gotoh Y."/>
            <person name="Taniguchi I."/>
            <person name="Nakamura K."/>
            <person name="Hayashi T."/>
            <person name="Katayama T."/>
            <person name="Uemura T."/>
            <person name="Hattori Y."/>
        </authorList>
    </citation>
    <scope>NUCLEOTIDE SEQUENCE [LARGE SCALE GENOMIC DNA]</scope>
    <source>
        <strain evidence="4 5">PK-24</strain>
    </source>
</reference>
<keyword evidence="5" id="KW-1185">Reference proteome</keyword>
<protein>
    <submittedName>
        <fullName evidence="4">Uncharacterized protein</fullName>
    </submittedName>
</protein>
<evidence type="ECO:0000256" key="1">
    <source>
        <dbReference type="SAM" id="Coils"/>
    </source>
</evidence>
<evidence type="ECO:0000313" key="4">
    <source>
        <dbReference type="EMBL" id="GMM45825.1"/>
    </source>
</evidence>
<sequence>MNSIRSYSTVNDDNDNDNDSDEETSYHPSNLSSNVSSPHSPHSSRKLTSTPSSITNHPYLSFPQIIIIGVILTIIQQYSLNYKFITFPFISIIIISLSYFTIKYNKLNFSINYYKLKFALIIYNFKKFANNGPQLDIWSIIMIILLLTWLLTIWKFGISFILWCFVLWVYNLNDNIEKISNGNKNDSPSIITSNEQSISSYYHILDRKILVLEKHINKLENDKLQQNILIYTLKHTLNEKIQNLEKHSKQRDQTTQSNLIQLTNILQSFRSRKTSRLEIFKMYLKKFLILILPNWGNVDDF</sequence>
<keyword evidence="3" id="KW-1133">Transmembrane helix</keyword>
<feature type="coiled-coil region" evidence="1">
    <location>
        <begin position="202"/>
        <end position="257"/>
    </location>
</feature>